<proteinExistence type="predicted"/>
<accession>A0A1V8SI42</accession>
<comment type="caution">
    <text evidence="2">The sequence shown here is derived from an EMBL/GenBank/DDBJ whole genome shotgun (WGS) entry which is preliminary data.</text>
</comment>
<feature type="region of interest" description="Disordered" evidence="1">
    <location>
        <begin position="225"/>
        <end position="274"/>
    </location>
</feature>
<feature type="compositionally biased region" description="Low complexity" evidence="1">
    <location>
        <begin position="258"/>
        <end position="271"/>
    </location>
</feature>
<keyword evidence="3" id="KW-1185">Reference proteome</keyword>
<feature type="region of interest" description="Disordered" evidence="1">
    <location>
        <begin position="74"/>
        <end position="187"/>
    </location>
</feature>
<feature type="compositionally biased region" description="Polar residues" evidence="1">
    <location>
        <begin position="246"/>
        <end position="257"/>
    </location>
</feature>
<reference evidence="3" key="1">
    <citation type="submission" date="2017-03" db="EMBL/GenBank/DDBJ databases">
        <title>Genomes of endolithic fungi from Antarctica.</title>
        <authorList>
            <person name="Coleine C."/>
            <person name="Masonjones S."/>
            <person name="Stajich J.E."/>
        </authorList>
    </citation>
    <scope>NUCLEOTIDE SEQUENCE [LARGE SCALE GENOMIC DNA]</scope>
    <source>
        <strain evidence="3">CCFEE 5527</strain>
    </source>
</reference>
<evidence type="ECO:0000313" key="2">
    <source>
        <dbReference type="EMBL" id="OQN98749.1"/>
    </source>
</evidence>
<dbReference type="AlphaFoldDB" id="A0A1V8SI42"/>
<dbReference type="Proteomes" id="UP000192596">
    <property type="component" value="Unassembled WGS sequence"/>
</dbReference>
<protein>
    <submittedName>
        <fullName evidence="2">Uncharacterized protein</fullName>
    </submittedName>
</protein>
<dbReference type="EMBL" id="NAJO01000044">
    <property type="protein sequence ID" value="OQN98749.1"/>
    <property type="molecule type" value="Genomic_DNA"/>
</dbReference>
<feature type="compositionally biased region" description="Low complexity" evidence="1">
    <location>
        <begin position="158"/>
        <end position="171"/>
    </location>
</feature>
<gene>
    <name evidence="2" type="ORF">B0A48_15415</name>
</gene>
<name>A0A1V8SI42_9PEZI</name>
<feature type="compositionally biased region" description="Low complexity" evidence="1">
    <location>
        <begin position="232"/>
        <end position="245"/>
    </location>
</feature>
<feature type="compositionally biased region" description="Basic and acidic residues" evidence="1">
    <location>
        <begin position="106"/>
        <end position="138"/>
    </location>
</feature>
<dbReference type="InParanoid" id="A0A1V8SI42"/>
<evidence type="ECO:0000313" key="3">
    <source>
        <dbReference type="Proteomes" id="UP000192596"/>
    </source>
</evidence>
<sequence>MANRWERERERSQDRKRAQVEAALDCAYYHCRNRPRYHGAQYCAVHRDLSRGPRAEPSHDTMRLQPASLVADTTSYTRSGQDRNHSRGGVSFGADTTAGRHHAGRRDRSVSPERSGNERSHDLSSDEQQRYRQRDTHKLGSSSASHDRQGSAGSQLHPLTSTTTTTPLTLRPRTRVQGQLYPTGSDPMQPPCYDCLRHNDPSAQDHPLAECPHVHVNVRRTLRRQAEKRNTAAAAAKTSLMASASGQPQASTSSGNDSESLSPAALANPSSQDLDEVHAELDSILSAMAVEQPSMSWLELAQQLQVDLERQVSRAVGSEADLHTKASQHLEILEQLIKLLST</sequence>
<organism evidence="2 3">
    <name type="scientific">Cryoendolithus antarcticus</name>
    <dbReference type="NCBI Taxonomy" id="1507870"/>
    <lineage>
        <taxon>Eukaryota</taxon>
        <taxon>Fungi</taxon>
        <taxon>Dikarya</taxon>
        <taxon>Ascomycota</taxon>
        <taxon>Pezizomycotina</taxon>
        <taxon>Dothideomycetes</taxon>
        <taxon>Dothideomycetidae</taxon>
        <taxon>Cladosporiales</taxon>
        <taxon>Cladosporiaceae</taxon>
        <taxon>Cryoendolithus</taxon>
    </lineage>
</organism>
<evidence type="ECO:0000256" key="1">
    <source>
        <dbReference type="SAM" id="MobiDB-lite"/>
    </source>
</evidence>